<reference evidence="8" key="1">
    <citation type="submission" date="2025-08" db="UniProtKB">
        <authorList>
            <consortium name="RefSeq"/>
        </authorList>
    </citation>
    <scope>IDENTIFICATION</scope>
    <source>
        <tissue evidence="8">Whole organism</tissue>
    </source>
</reference>
<dbReference type="InterPro" id="IPR039988">
    <property type="entry name" value="MTTP"/>
</dbReference>
<dbReference type="GeneID" id="113202785"/>
<dbReference type="OrthoDB" id="5865932at2759"/>
<evidence type="ECO:0000256" key="3">
    <source>
        <dbReference type="ARBA" id="ARBA00022729"/>
    </source>
</evidence>
<evidence type="ECO:0000256" key="4">
    <source>
        <dbReference type="ARBA" id="ARBA00022824"/>
    </source>
</evidence>
<dbReference type="PANTHER" id="PTHR13024">
    <property type="entry name" value="MICROSOMAL TRIGLYCERIDE TRANSFER PROTEIN, LARGE SUBUNIT"/>
    <property type="match status" value="1"/>
</dbReference>
<evidence type="ECO:0000313" key="8">
    <source>
        <dbReference type="RefSeq" id="XP_052120373.1"/>
    </source>
</evidence>
<dbReference type="GO" id="GO:0008289">
    <property type="term" value="F:lipid binding"/>
    <property type="evidence" value="ECO:0007669"/>
    <property type="project" value="InterPro"/>
</dbReference>
<proteinExistence type="predicted"/>
<dbReference type="Pfam" id="PF01347">
    <property type="entry name" value="Vitellogenin_N"/>
    <property type="match status" value="1"/>
</dbReference>
<evidence type="ECO:0000256" key="1">
    <source>
        <dbReference type="ARBA" id="ARBA00004240"/>
    </source>
</evidence>
<dbReference type="InterPro" id="IPR015816">
    <property type="entry name" value="Vitellinogen_b-sht_N"/>
</dbReference>
<gene>
    <name evidence="8" type="primary">LOC113202785</name>
</gene>
<evidence type="ECO:0000313" key="7">
    <source>
        <dbReference type="Proteomes" id="UP000504606"/>
    </source>
</evidence>
<dbReference type="InterPro" id="IPR045811">
    <property type="entry name" value="MTP_lip-bd"/>
</dbReference>
<dbReference type="RefSeq" id="XP_052120373.1">
    <property type="nucleotide sequence ID" value="XM_052264413.1"/>
</dbReference>
<dbReference type="Gene3D" id="2.30.230.10">
    <property type="entry name" value="Lipovitellin, beta-sheet shell regions, chain A"/>
    <property type="match status" value="1"/>
</dbReference>
<dbReference type="SMART" id="SM00638">
    <property type="entry name" value="LPD_N"/>
    <property type="match status" value="1"/>
</dbReference>
<protein>
    <submittedName>
        <fullName evidence="8">Microsomal triacylglycerol transfer protein isoform X1</fullName>
    </submittedName>
</protein>
<dbReference type="SUPFAM" id="SSF56968">
    <property type="entry name" value="Lipovitellin-phosvitin complex, beta-sheet shell regions"/>
    <property type="match status" value="1"/>
</dbReference>
<keyword evidence="3" id="KW-0732">Signal</keyword>
<dbReference type="GO" id="GO:0005794">
    <property type="term" value="C:Golgi apparatus"/>
    <property type="evidence" value="ECO:0007669"/>
    <property type="project" value="TreeGrafter"/>
</dbReference>
<evidence type="ECO:0000259" key="6">
    <source>
        <dbReference type="PROSITE" id="PS51211"/>
    </source>
</evidence>
<dbReference type="Proteomes" id="UP000504606">
    <property type="component" value="Unplaced"/>
</dbReference>
<dbReference type="PANTHER" id="PTHR13024:SF0">
    <property type="entry name" value="MICROSOMAL TRIACYLGLYCEROL TRANSFER PROTEIN"/>
    <property type="match status" value="1"/>
</dbReference>
<evidence type="ECO:0000256" key="5">
    <source>
        <dbReference type="PROSITE-ProRule" id="PRU00557"/>
    </source>
</evidence>
<dbReference type="Pfam" id="PF19444">
    <property type="entry name" value="MTP_lip_bd"/>
    <property type="match status" value="1"/>
</dbReference>
<feature type="domain" description="Vitellogenin" evidence="6">
    <location>
        <begin position="51"/>
        <end position="685"/>
    </location>
</feature>
<keyword evidence="2" id="KW-0813">Transport</keyword>
<dbReference type="PROSITE" id="PS51211">
    <property type="entry name" value="VITELLOGENIN"/>
    <property type="match status" value="1"/>
</dbReference>
<name>A0A9C6U2X1_FRAOC</name>
<sequence>MCGISRFEKLSIVLNLSRVYFVSSINRVFIRFLAGTYCQAAPAVAGSARQLEPGIGLVYHLTSTLLLSEPSLSGPAKDVGYQITADVTIGTVWASGTDLNNKLIQIEIANPQLHIKSRKAPAPEGFVAHSSELENLKNGPYFVHWHNGRIVNMYLAKDEITSIGNLKKGIASLLQYQLLDLETNETDSSGACFVSYKSIDPTTILKTKTDCKSTEGTPYSQHTDKVLGSTVTSKRETRIVLTQDMSALQSVETDETHVMTVNVRPEAASQVHATQELSLTENTVKVVPLKAEDVQSAVRMVEKNSGQFFVQQSLILERESLVCSDTTCPTLPKMVKENREALDEKYLGTIKSASALVRLLPIAREATYEEFSKVLKSAGNQDIILALCDLAGATQTLPAHEAFKKAIFLDGKGSLDAAERYLWALSAGAQPKSEILMDILQLSEKSYEEEKLSETLLLSVGAVAQHYMRLPHSNPKLGREVVKSLSAGLTKCDTSDEICQLRYLRAFRNLVSPDSVSLLLTHAVNGTRKTTVAAMKALVELPKKAWDRKVIQACETIFLQIGRRYDSSARTLALDIILEGEPSTNQLEEIVLYLTKPDPAYEVKQYLLQRLRQISSKRKDFEANIRRIFAREGSKLYNYHALGQRGLTTAFTRSFLNSPSANGSLISIQEISGGLLKRGIVDVSVESVGESSSIFTLGLFAGGLSSFVSSDSESAGGSSSEASEDATAGMEISLLGAQIRPFVFFTGQGELMGHVWSGTASTRTPAFQALSLLHDHRELLPLQTGFIADITLLGGMSFELAGEVQISLWNRNAHSLVEKNAGLSLTGLTRVDSTFVRSQVEFNLATEPRLNLVSNLDFYSGMALCMQLKQPDTILKHNVYKVERIPGSKHRLRKSKYQVFRIPGRTYALNHKNNEMCNVIFKDQ</sequence>
<organism evidence="7 8">
    <name type="scientific">Frankliniella occidentalis</name>
    <name type="common">Western flower thrips</name>
    <name type="synonym">Euthrips occidentalis</name>
    <dbReference type="NCBI Taxonomy" id="133901"/>
    <lineage>
        <taxon>Eukaryota</taxon>
        <taxon>Metazoa</taxon>
        <taxon>Ecdysozoa</taxon>
        <taxon>Arthropoda</taxon>
        <taxon>Hexapoda</taxon>
        <taxon>Insecta</taxon>
        <taxon>Pterygota</taxon>
        <taxon>Neoptera</taxon>
        <taxon>Paraneoptera</taxon>
        <taxon>Thysanoptera</taxon>
        <taxon>Terebrantia</taxon>
        <taxon>Thripoidea</taxon>
        <taxon>Thripidae</taxon>
        <taxon>Frankliniella</taxon>
    </lineage>
</organism>
<dbReference type="InterPro" id="IPR015819">
    <property type="entry name" value="Lipid_transp_b-sht_shell"/>
</dbReference>
<dbReference type="GO" id="GO:0005783">
    <property type="term" value="C:endoplasmic reticulum"/>
    <property type="evidence" value="ECO:0007669"/>
    <property type="project" value="UniProtKB-SubCell"/>
</dbReference>
<dbReference type="Gene3D" id="1.25.10.20">
    <property type="entry name" value="Vitellinogen, superhelical"/>
    <property type="match status" value="1"/>
</dbReference>
<dbReference type="CTD" id="35362"/>
<dbReference type="InterPro" id="IPR011030">
    <property type="entry name" value="Lipovitellin_superhlx_dom"/>
</dbReference>
<dbReference type="GO" id="GO:0042157">
    <property type="term" value="P:lipoprotein metabolic process"/>
    <property type="evidence" value="ECO:0007669"/>
    <property type="project" value="TreeGrafter"/>
</dbReference>
<comment type="subcellular location">
    <subcellularLocation>
        <location evidence="1">Endoplasmic reticulum</location>
    </subcellularLocation>
</comment>
<dbReference type="GO" id="GO:0005548">
    <property type="term" value="F:phospholipid transporter activity"/>
    <property type="evidence" value="ECO:0007669"/>
    <property type="project" value="InterPro"/>
</dbReference>
<evidence type="ECO:0000256" key="2">
    <source>
        <dbReference type="ARBA" id="ARBA00022448"/>
    </source>
</evidence>
<keyword evidence="7" id="KW-1185">Reference proteome</keyword>
<accession>A0A9C6U2X1</accession>
<keyword evidence="4" id="KW-0256">Endoplasmic reticulum</keyword>
<dbReference type="GO" id="GO:0016323">
    <property type="term" value="C:basolateral plasma membrane"/>
    <property type="evidence" value="ECO:0007669"/>
    <property type="project" value="TreeGrafter"/>
</dbReference>
<comment type="caution">
    <text evidence="5">Lacks conserved residue(s) required for the propagation of feature annotation.</text>
</comment>
<dbReference type="AlphaFoldDB" id="A0A9C6U2X1"/>
<dbReference type="InterPro" id="IPR001747">
    <property type="entry name" value="Vitellogenin_N"/>
</dbReference>